<sequence>MSNDVKLTKLADCAGCGAKVGAGELAKLLSDIKVHEDPNLLVGFDKADDAAVYKVTDEIALVETIDFFPPIADDPYTYGAIAATNALSDVYAMGGEPKVALNVMAVPEDMSSHVVYEILRGGYDKVYEAGANIVGGHSIYDNEPKYGLAVSGFVNPKKMYTNSGARADDVLILTKALGVGVLTTAAKADMLSIEEMSVAEASMMTLNRYARDIMVNYDVHAVTDVTGFSLMGHLLEMCQGSGLLAKITVNNIKFLSTRVFELARLGILPAGMYRNRHYAEKYVQAEGVSREMSDVLFCPETSGGLLISVAHDDAQHLLAALQANEHTANSCVVGYMEKQDIRNKDATYIVLQ</sequence>
<dbReference type="PANTHER" id="PTHR10256">
    <property type="entry name" value="SELENIDE, WATER DIKINASE"/>
    <property type="match status" value="1"/>
</dbReference>
<evidence type="ECO:0000256" key="9">
    <source>
        <dbReference type="HAMAP-Rule" id="MF_00625"/>
    </source>
</evidence>
<dbReference type="eggNOG" id="COG0709">
    <property type="taxonomic scope" value="Bacteria"/>
</dbReference>
<comment type="function">
    <text evidence="9">Synthesizes selenophosphate from selenide and ATP.</text>
</comment>
<keyword evidence="5 9" id="KW-0418">Kinase</keyword>
<accession>C8W995</accession>
<dbReference type="PIRSF" id="PIRSF036407">
    <property type="entry name" value="Selenphspht_syn"/>
    <property type="match status" value="1"/>
</dbReference>
<keyword evidence="6 9" id="KW-0067">ATP-binding</keyword>
<dbReference type="HAMAP" id="MF_00625">
    <property type="entry name" value="SelD"/>
    <property type="match status" value="1"/>
</dbReference>
<feature type="site" description="Important for catalytic activity" evidence="9">
    <location>
        <position position="19"/>
    </location>
</feature>
<feature type="binding site" evidence="9">
    <location>
        <position position="89"/>
    </location>
    <ligand>
        <name>Mg(2+)</name>
        <dbReference type="ChEBI" id="CHEBI:18420"/>
    </ligand>
</feature>
<dbReference type="InterPro" id="IPR016188">
    <property type="entry name" value="PurM-like_N"/>
</dbReference>
<keyword evidence="8 9" id="KW-0711">Selenium</keyword>
<feature type="binding site" description="in other chain" evidence="9">
    <location>
        <position position="66"/>
    </location>
    <ligand>
        <name>ATP</name>
        <dbReference type="ChEBI" id="CHEBI:30616"/>
        <note>ligand shared between dimeric partners</note>
    </ligand>
</feature>
<comment type="similarity">
    <text evidence="1 9">Belongs to the selenophosphate synthase 1 family. Class I subfamily.</text>
</comment>
<dbReference type="SUPFAM" id="SSF56042">
    <property type="entry name" value="PurM C-terminal domain-like"/>
    <property type="match status" value="1"/>
</dbReference>
<reference evidence="12 13" key="1">
    <citation type="journal article" date="2009" name="Stand. Genomic Sci.">
        <title>Complete genome sequence of Atopobium parvulum type strain (IPP 1246).</title>
        <authorList>
            <person name="Copeland A."/>
            <person name="Sikorski J."/>
            <person name="Lapidus A."/>
            <person name="Nolan M."/>
            <person name="Del Rio T.G."/>
            <person name="Lucas S."/>
            <person name="Chen F."/>
            <person name="Tice H."/>
            <person name="Pitluck S."/>
            <person name="Cheng J.F."/>
            <person name="Pukall R."/>
            <person name="Chertkov O."/>
            <person name="Brettin T."/>
            <person name="Han C."/>
            <person name="Detter J.C."/>
            <person name="Kuske C."/>
            <person name="Bruce D."/>
            <person name="Goodwin L."/>
            <person name="Ivanova N."/>
            <person name="Mavromatis K."/>
            <person name="Mikhailova N."/>
            <person name="Chen A."/>
            <person name="Palaniappan K."/>
            <person name="Chain P."/>
            <person name="Rohde M."/>
            <person name="Goker M."/>
            <person name="Bristow J."/>
            <person name="Eisen J.A."/>
            <person name="Markowitz V."/>
            <person name="Hugenholtz P."/>
            <person name="Kyrpides N.C."/>
            <person name="Klenk H.P."/>
            <person name="Detter J.C."/>
        </authorList>
    </citation>
    <scope>NUCLEOTIDE SEQUENCE [LARGE SCALE GENOMIC DNA]</scope>
    <source>
        <strain evidence="13">ATCC 33793 / DSM 20469 / CCUG 32760 / JCM 10300 / KCTC 3663 / VPI 0546 / 1246</strain>
    </source>
</reference>
<evidence type="ECO:0000259" key="10">
    <source>
        <dbReference type="Pfam" id="PF00586"/>
    </source>
</evidence>
<dbReference type="KEGG" id="apv:Apar_0252"/>
<dbReference type="EC" id="2.7.9.3" evidence="9"/>
<evidence type="ECO:0000256" key="2">
    <source>
        <dbReference type="ARBA" id="ARBA00022679"/>
    </source>
</evidence>
<evidence type="ECO:0000313" key="12">
    <source>
        <dbReference type="EMBL" id="ACV50683.1"/>
    </source>
</evidence>
<dbReference type="RefSeq" id="WP_012808341.1">
    <property type="nucleotide sequence ID" value="NC_013203.1"/>
</dbReference>
<dbReference type="Gene3D" id="3.30.1330.10">
    <property type="entry name" value="PurM-like, N-terminal domain"/>
    <property type="match status" value="1"/>
</dbReference>
<dbReference type="CDD" id="cd02195">
    <property type="entry name" value="SelD"/>
    <property type="match status" value="1"/>
</dbReference>
<evidence type="ECO:0000313" key="13">
    <source>
        <dbReference type="Proteomes" id="UP000000960"/>
    </source>
</evidence>
<feature type="domain" description="PurM-like N-terminal" evidence="10">
    <location>
        <begin position="48"/>
        <end position="154"/>
    </location>
</feature>
<dbReference type="GO" id="GO:0005737">
    <property type="term" value="C:cytoplasm"/>
    <property type="evidence" value="ECO:0007669"/>
    <property type="project" value="TreeGrafter"/>
</dbReference>
<feature type="binding site" evidence="9">
    <location>
        <position position="49"/>
    </location>
    <ligand>
        <name>Mg(2+)</name>
        <dbReference type="ChEBI" id="CHEBI:18420"/>
    </ligand>
</feature>
<dbReference type="Gene3D" id="3.90.650.10">
    <property type="entry name" value="PurM-like C-terminal domain"/>
    <property type="match status" value="1"/>
</dbReference>
<proteinExistence type="inferred from homology"/>
<dbReference type="NCBIfam" id="TIGR00476">
    <property type="entry name" value="selD"/>
    <property type="match status" value="1"/>
</dbReference>
<feature type="binding site" evidence="9">
    <location>
        <begin position="136"/>
        <end position="138"/>
    </location>
    <ligand>
        <name>ATP</name>
        <dbReference type="ChEBI" id="CHEBI:30616"/>
        <note>ligand shared between dimeric partners</note>
    </ligand>
</feature>
<dbReference type="GO" id="GO:0005524">
    <property type="term" value="F:ATP binding"/>
    <property type="evidence" value="ECO:0007669"/>
    <property type="project" value="UniProtKB-UniRule"/>
</dbReference>
<feature type="binding site" description="in other chain" evidence="9">
    <location>
        <begin position="46"/>
        <end position="48"/>
    </location>
    <ligand>
        <name>ATP</name>
        <dbReference type="ChEBI" id="CHEBI:30616"/>
        <note>ligand shared between dimeric partners</note>
    </ligand>
</feature>
<dbReference type="InterPro" id="IPR023061">
    <property type="entry name" value="SelD_I"/>
</dbReference>
<dbReference type="NCBIfam" id="NF002098">
    <property type="entry name" value="PRK00943.1"/>
    <property type="match status" value="1"/>
</dbReference>
<dbReference type="STRING" id="521095.Apar_0252"/>
<evidence type="ECO:0000256" key="6">
    <source>
        <dbReference type="ARBA" id="ARBA00022840"/>
    </source>
</evidence>
<evidence type="ECO:0000256" key="3">
    <source>
        <dbReference type="ARBA" id="ARBA00022723"/>
    </source>
</evidence>
<feature type="binding site" description="in other chain" evidence="9">
    <location>
        <position position="89"/>
    </location>
    <ligand>
        <name>ATP</name>
        <dbReference type="ChEBI" id="CHEBI:30616"/>
        <note>ligand shared between dimeric partners</note>
    </ligand>
</feature>
<comment type="catalytic activity">
    <reaction evidence="9">
        <text>hydrogenselenide + ATP + H2O = selenophosphate + AMP + phosphate + 2 H(+)</text>
        <dbReference type="Rhea" id="RHEA:18737"/>
        <dbReference type="ChEBI" id="CHEBI:15377"/>
        <dbReference type="ChEBI" id="CHEBI:15378"/>
        <dbReference type="ChEBI" id="CHEBI:16144"/>
        <dbReference type="ChEBI" id="CHEBI:29317"/>
        <dbReference type="ChEBI" id="CHEBI:30616"/>
        <dbReference type="ChEBI" id="CHEBI:43474"/>
        <dbReference type="ChEBI" id="CHEBI:456215"/>
        <dbReference type="EC" id="2.7.9.3"/>
    </reaction>
</comment>
<feature type="domain" description="PurM-like C-terminal" evidence="11">
    <location>
        <begin position="167"/>
        <end position="339"/>
    </location>
</feature>
<comment type="cofactor">
    <cofactor evidence="9">
        <name>Mg(2+)</name>
        <dbReference type="ChEBI" id="CHEBI:18420"/>
    </cofactor>
    <text evidence="9">Binds 1 Mg(2+) ion per monomer.</text>
</comment>
<evidence type="ECO:0000256" key="4">
    <source>
        <dbReference type="ARBA" id="ARBA00022741"/>
    </source>
</evidence>
<dbReference type="GO" id="GO:0004756">
    <property type="term" value="F:selenide, water dikinase activity"/>
    <property type="evidence" value="ECO:0007669"/>
    <property type="project" value="UniProtKB-UniRule"/>
</dbReference>
<comment type="subunit">
    <text evidence="9">Homodimer.</text>
</comment>
<keyword evidence="3 9" id="KW-0479">Metal-binding</keyword>
<dbReference type="AlphaFoldDB" id="C8W995"/>
<dbReference type="GO" id="GO:0016260">
    <property type="term" value="P:selenocysteine biosynthetic process"/>
    <property type="evidence" value="ECO:0007669"/>
    <property type="project" value="InterPro"/>
</dbReference>
<organism evidence="12 13">
    <name type="scientific">Lancefieldella parvula (strain ATCC 33793 / DSM 20469 / CCUG 32760 / JCM 10300 / KCTC 3663 / VPI 0546 / 1246)</name>
    <name type="common">Atopobium parvulum</name>
    <dbReference type="NCBI Taxonomy" id="521095"/>
    <lineage>
        <taxon>Bacteria</taxon>
        <taxon>Bacillati</taxon>
        <taxon>Actinomycetota</taxon>
        <taxon>Coriobacteriia</taxon>
        <taxon>Coriobacteriales</taxon>
        <taxon>Atopobiaceae</taxon>
        <taxon>Lancefieldella</taxon>
    </lineage>
</organism>
<dbReference type="InterPro" id="IPR004536">
    <property type="entry name" value="SPS/SelD"/>
</dbReference>
<dbReference type="InterPro" id="IPR036921">
    <property type="entry name" value="PurM-like_N_sf"/>
</dbReference>
<name>C8W995_LANP1</name>
<evidence type="ECO:0000256" key="5">
    <source>
        <dbReference type="ARBA" id="ARBA00022777"/>
    </source>
</evidence>
<feature type="binding site" evidence="9">
    <location>
        <position position="224"/>
    </location>
    <ligand>
        <name>Mg(2+)</name>
        <dbReference type="ChEBI" id="CHEBI:18420"/>
    </ligand>
</feature>
<dbReference type="GO" id="GO:0000287">
    <property type="term" value="F:magnesium ion binding"/>
    <property type="evidence" value="ECO:0007669"/>
    <property type="project" value="UniProtKB-UniRule"/>
</dbReference>
<evidence type="ECO:0000256" key="7">
    <source>
        <dbReference type="ARBA" id="ARBA00022842"/>
    </source>
</evidence>
<dbReference type="InterPro" id="IPR010918">
    <property type="entry name" value="PurM-like_C_dom"/>
</dbReference>
<keyword evidence="4 9" id="KW-0547">Nucleotide-binding</keyword>
<evidence type="ECO:0000259" key="11">
    <source>
        <dbReference type="Pfam" id="PF02769"/>
    </source>
</evidence>
<keyword evidence="7 9" id="KW-0460">Magnesium</keyword>
<dbReference type="SUPFAM" id="SSF55326">
    <property type="entry name" value="PurM N-terminal domain-like"/>
    <property type="match status" value="1"/>
</dbReference>
<dbReference type="FunFam" id="3.30.1330.10:FF:000003">
    <property type="entry name" value="Selenide, water dikinase"/>
    <property type="match status" value="1"/>
</dbReference>
<dbReference type="Proteomes" id="UP000000960">
    <property type="component" value="Chromosome"/>
</dbReference>
<feature type="binding site" description="in other chain" evidence="9">
    <location>
        <position position="19"/>
    </location>
    <ligand>
        <name>ATP</name>
        <dbReference type="ChEBI" id="CHEBI:30616"/>
        <note>ligand shared between dimeric partners</note>
    </ligand>
</feature>
<feature type="active site" evidence="9">
    <location>
        <position position="16"/>
    </location>
</feature>
<dbReference type="EMBL" id="CP001721">
    <property type="protein sequence ID" value="ACV50683.1"/>
    <property type="molecule type" value="Genomic_DNA"/>
</dbReference>
<keyword evidence="2 9" id="KW-0808">Transferase</keyword>
<dbReference type="GeneID" id="84805790"/>
<dbReference type="OrthoDB" id="9767928at2"/>
<dbReference type="PANTHER" id="PTHR10256:SF0">
    <property type="entry name" value="INACTIVE SELENIDE, WATER DIKINASE-LIKE PROTEIN-RELATED"/>
    <property type="match status" value="1"/>
</dbReference>
<keyword evidence="13" id="KW-1185">Reference proteome</keyword>
<evidence type="ECO:0000256" key="1">
    <source>
        <dbReference type="ARBA" id="ARBA00008026"/>
    </source>
</evidence>
<dbReference type="HOGENOM" id="CLU_032859_0_1_11"/>
<dbReference type="Pfam" id="PF00586">
    <property type="entry name" value="AIRS"/>
    <property type="match status" value="1"/>
</dbReference>
<gene>
    <name evidence="9" type="primary">selD</name>
    <name evidence="12" type="ordered locus">Apar_0252</name>
</gene>
<dbReference type="Pfam" id="PF02769">
    <property type="entry name" value="AIRS_C"/>
    <property type="match status" value="1"/>
</dbReference>
<dbReference type="InterPro" id="IPR036676">
    <property type="entry name" value="PurM-like_C_sf"/>
</dbReference>
<protein>
    <recommendedName>
        <fullName evidence="9">Selenide, water dikinase</fullName>
        <ecNumber evidence="9">2.7.9.3</ecNumber>
    </recommendedName>
    <alternativeName>
        <fullName evidence="9">Selenium donor protein</fullName>
    </alternativeName>
    <alternativeName>
        <fullName evidence="9">Selenophosphate synthase</fullName>
    </alternativeName>
</protein>
<evidence type="ECO:0000256" key="8">
    <source>
        <dbReference type="ARBA" id="ARBA00023266"/>
    </source>
</evidence>